<accession>X1IHP5</accession>
<name>X1IHP5_9ZZZZ</name>
<sequence>MSVPIILTYYSHTASNSNIRQKVLNKAKKDHDCSIQRLVNLVENINTYKDTQLLKKYLKN</sequence>
<reference evidence="1" key="1">
    <citation type="journal article" date="2014" name="Front. Microbiol.">
        <title>High frequency of phylogenetically diverse reductive dehalogenase-homologous genes in deep subseafloor sedimentary metagenomes.</title>
        <authorList>
            <person name="Kawai M."/>
            <person name="Futagami T."/>
            <person name="Toyoda A."/>
            <person name="Takaki Y."/>
            <person name="Nishi S."/>
            <person name="Hori S."/>
            <person name="Arai W."/>
            <person name="Tsubouchi T."/>
            <person name="Morono Y."/>
            <person name="Uchiyama I."/>
            <person name="Ito T."/>
            <person name="Fujiyama A."/>
            <person name="Inagaki F."/>
            <person name="Takami H."/>
        </authorList>
    </citation>
    <scope>NUCLEOTIDE SEQUENCE</scope>
    <source>
        <strain evidence="1">Expedition CK06-06</strain>
    </source>
</reference>
<gene>
    <name evidence="1" type="ORF">S03H2_36585</name>
</gene>
<comment type="caution">
    <text evidence="1">The sequence shown here is derived from an EMBL/GenBank/DDBJ whole genome shotgun (WGS) entry which is preliminary data.</text>
</comment>
<organism evidence="1">
    <name type="scientific">marine sediment metagenome</name>
    <dbReference type="NCBI Taxonomy" id="412755"/>
    <lineage>
        <taxon>unclassified sequences</taxon>
        <taxon>metagenomes</taxon>
        <taxon>ecological metagenomes</taxon>
    </lineage>
</organism>
<dbReference type="EMBL" id="BARU01022459">
    <property type="protein sequence ID" value="GAH57068.1"/>
    <property type="molecule type" value="Genomic_DNA"/>
</dbReference>
<dbReference type="AlphaFoldDB" id="X1IHP5"/>
<evidence type="ECO:0000313" key="1">
    <source>
        <dbReference type="EMBL" id="GAH57068.1"/>
    </source>
</evidence>
<proteinExistence type="predicted"/>
<protein>
    <submittedName>
        <fullName evidence="1">Uncharacterized protein</fullName>
    </submittedName>
</protein>
<feature type="non-terminal residue" evidence="1">
    <location>
        <position position="60"/>
    </location>
</feature>